<evidence type="ECO:0000313" key="2">
    <source>
        <dbReference type="EMBL" id="GFU20147.1"/>
    </source>
</evidence>
<feature type="compositionally biased region" description="Acidic residues" evidence="1">
    <location>
        <begin position="78"/>
        <end position="87"/>
    </location>
</feature>
<dbReference type="AlphaFoldDB" id="A0A8X6UHA9"/>
<accession>A0A8X6UHA9</accession>
<dbReference type="EMBL" id="BMAW01127200">
    <property type="protein sequence ID" value="GFU20147.1"/>
    <property type="molecule type" value="Genomic_DNA"/>
</dbReference>
<evidence type="ECO:0000256" key="1">
    <source>
        <dbReference type="SAM" id="MobiDB-lite"/>
    </source>
</evidence>
<comment type="caution">
    <text evidence="2">The sequence shown here is derived from an EMBL/GenBank/DDBJ whole genome shotgun (WGS) entry which is preliminary data.</text>
</comment>
<keyword evidence="3" id="KW-1185">Reference proteome</keyword>
<feature type="compositionally biased region" description="Low complexity" evidence="1">
    <location>
        <begin position="16"/>
        <end position="31"/>
    </location>
</feature>
<sequence length="145" mass="16626">MEGINNSEHKSKFQYSSESPPLRSELSTSSSHWQEKSRDRKRKKLSSSPDCEWGKSYKNKDSSERIKKQMNDRKVEVIDEPNEDEPSDITGCSQQITAALHQQIAATVPQTQPIMHQPPIFTGPYPPYGYKAPENYMDHSKVIMQ</sequence>
<name>A0A8X6UHA9_NEPPI</name>
<feature type="compositionally biased region" description="Basic and acidic residues" evidence="1">
    <location>
        <begin position="52"/>
        <end position="77"/>
    </location>
</feature>
<evidence type="ECO:0000313" key="3">
    <source>
        <dbReference type="Proteomes" id="UP000887013"/>
    </source>
</evidence>
<dbReference type="OrthoDB" id="10627483at2759"/>
<protein>
    <submittedName>
        <fullName evidence="2">Uncharacterized protein</fullName>
    </submittedName>
</protein>
<proteinExistence type="predicted"/>
<dbReference type="Proteomes" id="UP000887013">
    <property type="component" value="Unassembled WGS sequence"/>
</dbReference>
<organism evidence="2 3">
    <name type="scientific">Nephila pilipes</name>
    <name type="common">Giant wood spider</name>
    <name type="synonym">Nephila maculata</name>
    <dbReference type="NCBI Taxonomy" id="299642"/>
    <lineage>
        <taxon>Eukaryota</taxon>
        <taxon>Metazoa</taxon>
        <taxon>Ecdysozoa</taxon>
        <taxon>Arthropoda</taxon>
        <taxon>Chelicerata</taxon>
        <taxon>Arachnida</taxon>
        <taxon>Araneae</taxon>
        <taxon>Araneomorphae</taxon>
        <taxon>Entelegynae</taxon>
        <taxon>Araneoidea</taxon>
        <taxon>Nephilidae</taxon>
        <taxon>Nephila</taxon>
    </lineage>
</organism>
<reference evidence="2" key="1">
    <citation type="submission" date="2020-08" db="EMBL/GenBank/DDBJ databases">
        <title>Multicomponent nature underlies the extraordinary mechanical properties of spider dragline silk.</title>
        <authorList>
            <person name="Kono N."/>
            <person name="Nakamura H."/>
            <person name="Mori M."/>
            <person name="Yoshida Y."/>
            <person name="Ohtoshi R."/>
            <person name="Malay A.D."/>
            <person name="Moran D.A.P."/>
            <person name="Tomita M."/>
            <person name="Numata K."/>
            <person name="Arakawa K."/>
        </authorList>
    </citation>
    <scope>NUCLEOTIDE SEQUENCE</scope>
</reference>
<gene>
    <name evidence="2" type="ORF">NPIL_670891</name>
</gene>
<feature type="region of interest" description="Disordered" evidence="1">
    <location>
        <begin position="1"/>
        <end position="90"/>
    </location>
</feature>